<evidence type="ECO:0000256" key="4">
    <source>
        <dbReference type="ARBA" id="ARBA00022989"/>
    </source>
</evidence>
<organism evidence="8 9">
    <name type="scientific">Dactylosporangium aurantiacum</name>
    <dbReference type="NCBI Taxonomy" id="35754"/>
    <lineage>
        <taxon>Bacteria</taxon>
        <taxon>Bacillati</taxon>
        <taxon>Actinomycetota</taxon>
        <taxon>Actinomycetes</taxon>
        <taxon>Micromonosporales</taxon>
        <taxon>Micromonosporaceae</taxon>
        <taxon>Dactylosporangium</taxon>
    </lineage>
</organism>
<reference evidence="8" key="1">
    <citation type="submission" date="2021-04" db="EMBL/GenBank/DDBJ databases">
        <title>Dactylosporangium aurantiacum NRRL B-8018 full assembly.</title>
        <authorList>
            <person name="Hartkoorn R.C."/>
            <person name="Beaudoing E."/>
            <person name="Hot D."/>
        </authorList>
    </citation>
    <scope>NUCLEOTIDE SEQUENCE</scope>
    <source>
        <strain evidence="8">NRRL B-8018</strain>
    </source>
</reference>
<dbReference type="Proteomes" id="UP001058003">
    <property type="component" value="Chromosome"/>
</dbReference>
<dbReference type="PANTHER" id="PTHR34187:SF2">
    <property type="entry name" value="DUF202 DOMAIN-CONTAINING PROTEIN"/>
    <property type="match status" value="1"/>
</dbReference>
<dbReference type="KEGG" id="daur:Daura_21745"/>
<keyword evidence="3 6" id="KW-0812">Transmembrane</keyword>
<dbReference type="RefSeq" id="WP_052388446.1">
    <property type="nucleotide sequence ID" value="NZ_CP073767.1"/>
</dbReference>
<keyword evidence="5 6" id="KW-0472">Membrane</keyword>
<proteinExistence type="predicted"/>
<accession>A0A9Q9ISH8</accession>
<evidence type="ECO:0000313" key="9">
    <source>
        <dbReference type="Proteomes" id="UP001058003"/>
    </source>
</evidence>
<gene>
    <name evidence="8" type="ORF">Daura_21745</name>
</gene>
<dbReference type="InterPro" id="IPR052053">
    <property type="entry name" value="IM_YidH-like"/>
</dbReference>
<evidence type="ECO:0000256" key="6">
    <source>
        <dbReference type="SAM" id="Phobius"/>
    </source>
</evidence>
<sequence>MDAHRFRGHEDGEPAPGVDVAVLLANERTLLAWLRTALTLLADGVALIQLTGRHRVLSLIGIALFMLGSLTSVAGYLRYRAVRRAVLDGRVPPSGHGPALLTAGIVTVTAAIAVTYVVRKFP</sequence>
<keyword evidence="4 6" id="KW-1133">Transmembrane helix</keyword>
<name>A0A9Q9ISH8_9ACTN</name>
<dbReference type="InterPro" id="IPR003807">
    <property type="entry name" value="DUF202"/>
</dbReference>
<dbReference type="AlphaFoldDB" id="A0A9Q9ISH8"/>
<comment type="subcellular location">
    <subcellularLocation>
        <location evidence="1">Cell membrane</location>
        <topology evidence="1">Multi-pass membrane protein</topology>
    </subcellularLocation>
</comment>
<evidence type="ECO:0000256" key="2">
    <source>
        <dbReference type="ARBA" id="ARBA00022475"/>
    </source>
</evidence>
<keyword evidence="9" id="KW-1185">Reference proteome</keyword>
<dbReference type="PANTHER" id="PTHR34187">
    <property type="entry name" value="FGR18P"/>
    <property type="match status" value="1"/>
</dbReference>
<evidence type="ECO:0000256" key="3">
    <source>
        <dbReference type="ARBA" id="ARBA00022692"/>
    </source>
</evidence>
<protein>
    <submittedName>
        <fullName evidence="8">DUF202 domain-containing protein</fullName>
    </submittedName>
</protein>
<keyword evidence="2" id="KW-1003">Cell membrane</keyword>
<dbReference type="GO" id="GO:0005886">
    <property type="term" value="C:plasma membrane"/>
    <property type="evidence" value="ECO:0007669"/>
    <property type="project" value="UniProtKB-SubCell"/>
</dbReference>
<evidence type="ECO:0000313" key="8">
    <source>
        <dbReference type="EMBL" id="UWZ58564.1"/>
    </source>
</evidence>
<evidence type="ECO:0000256" key="1">
    <source>
        <dbReference type="ARBA" id="ARBA00004651"/>
    </source>
</evidence>
<evidence type="ECO:0000259" key="7">
    <source>
        <dbReference type="Pfam" id="PF02656"/>
    </source>
</evidence>
<dbReference type="EMBL" id="CP073767">
    <property type="protein sequence ID" value="UWZ58564.1"/>
    <property type="molecule type" value="Genomic_DNA"/>
</dbReference>
<feature type="transmembrane region" description="Helical" evidence="6">
    <location>
        <begin position="57"/>
        <end position="79"/>
    </location>
</feature>
<feature type="transmembrane region" description="Helical" evidence="6">
    <location>
        <begin position="99"/>
        <end position="118"/>
    </location>
</feature>
<evidence type="ECO:0000256" key="5">
    <source>
        <dbReference type="ARBA" id="ARBA00023136"/>
    </source>
</evidence>
<feature type="domain" description="DUF202" evidence="7">
    <location>
        <begin position="23"/>
        <end position="85"/>
    </location>
</feature>
<dbReference type="Pfam" id="PF02656">
    <property type="entry name" value="DUF202"/>
    <property type="match status" value="1"/>
</dbReference>